<dbReference type="GO" id="GO:0006814">
    <property type="term" value="P:sodium ion transport"/>
    <property type="evidence" value="ECO:0007669"/>
    <property type="project" value="InterPro"/>
</dbReference>
<keyword evidence="6" id="KW-0472">Membrane</keyword>
<dbReference type="AlphaFoldDB" id="A0A7R9PN26"/>
<keyword evidence="4" id="KW-0735">Signal-anchor</keyword>
<evidence type="ECO:0000256" key="5">
    <source>
        <dbReference type="ARBA" id="ARBA00022989"/>
    </source>
</evidence>
<evidence type="ECO:0000313" key="7">
    <source>
        <dbReference type="EMBL" id="CAD7599231.1"/>
    </source>
</evidence>
<evidence type="ECO:0000256" key="1">
    <source>
        <dbReference type="ARBA" id="ARBA00004606"/>
    </source>
</evidence>
<reference evidence="7" key="1">
    <citation type="submission" date="2020-11" db="EMBL/GenBank/DDBJ databases">
        <authorList>
            <person name="Tran Van P."/>
        </authorList>
    </citation>
    <scope>NUCLEOTIDE SEQUENCE</scope>
</reference>
<dbReference type="GO" id="GO:0006813">
    <property type="term" value="P:potassium ion transport"/>
    <property type="evidence" value="ECO:0007669"/>
    <property type="project" value="InterPro"/>
</dbReference>
<dbReference type="EMBL" id="OE842263">
    <property type="protein sequence ID" value="CAD7599231.1"/>
    <property type="molecule type" value="Genomic_DNA"/>
</dbReference>
<evidence type="ECO:0000256" key="3">
    <source>
        <dbReference type="ARBA" id="ARBA00022692"/>
    </source>
</evidence>
<keyword evidence="3" id="KW-0812">Transmembrane</keyword>
<organism evidence="7">
    <name type="scientific">Timema genevievae</name>
    <name type="common">Walking stick</name>
    <dbReference type="NCBI Taxonomy" id="629358"/>
    <lineage>
        <taxon>Eukaryota</taxon>
        <taxon>Metazoa</taxon>
        <taxon>Ecdysozoa</taxon>
        <taxon>Arthropoda</taxon>
        <taxon>Hexapoda</taxon>
        <taxon>Insecta</taxon>
        <taxon>Pterygota</taxon>
        <taxon>Neoptera</taxon>
        <taxon>Polyneoptera</taxon>
        <taxon>Phasmatodea</taxon>
        <taxon>Timematodea</taxon>
        <taxon>Timematoidea</taxon>
        <taxon>Timematidae</taxon>
        <taxon>Timema</taxon>
    </lineage>
</organism>
<keyword evidence="5" id="KW-1133">Transmembrane helix</keyword>
<evidence type="ECO:0000256" key="2">
    <source>
        <dbReference type="ARBA" id="ARBA00005876"/>
    </source>
</evidence>
<name>A0A7R9PN26_TIMGE</name>
<dbReference type="InterPro" id="IPR038702">
    <property type="entry name" value="Na/K_ATPase_sub_beta_sf"/>
</dbReference>
<dbReference type="Pfam" id="PF00287">
    <property type="entry name" value="Na_K-ATPase"/>
    <property type="match status" value="1"/>
</dbReference>
<accession>A0A7R9PN26</accession>
<evidence type="ECO:0000256" key="4">
    <source>
        <dbReference type="ARBA" id="ARBA00022968"/>
    </source>
</evidence>
<proteinExistence type="inferred from homology"/>
<protein>
    <submittedName>
        <fullName evidence="7">Uncharacterized protein</fullName>
    </submittedName>
</protein>
<dbReference type="Gene3D" id="2.60.40.1660">
    <property type="entry name" value="Na, k-atpase alpha subunit"/>
    <property type="match status" value="1"/>
</dbReference>
<dbReference type="InterPro" id="IPR000402">
    <property type="entry name" value="Na/K_ATPase_sub_beta"/>
</dbReference>
<gene>
    <name evidence="7" type="ORF">TGEB3V08_LOCUS7288</name>
</gene>
<comment type="similarity">
    <text evidence="2">Belongs to the X(+)/potassium ATPases subunit beta family.</text>
</comment>
<dbReference type="GO" id="GO:0005890">
    <property type="term" value="C:sodium:potassium-exchanging ATPase complex"/>
    <property type="evidence" value="ECO:0007669"/>
    <property type="project" value="InterPro"/>
</dbReference>
<evidence type="ECO:0000256" key="6">
    <source>
        <dbReference type="ARBA" id="ARBA00023136"/>
    </source>
</evidence>
<comment type="subcellular location">
    <subcellularLocation>
        <location evidence="1">Membrane</location>
        <topology evidence="1">Single-pass type II membrane protein</topology>
    </subcellularLocation>
</comment>
<sequence>MMCAKCAFEQDRFTDNHTAREHIRYGKYEACVASRAKRATSHYPYAALIEGWEPEFYTDVENLPVDMPTDLKEHIEYVQRSKPLHMQTVWLSCEGETEDDAENIGPMFYIPTRGFPGYSFNSETPKGYLNPLAAVNFEKPK</sequence>